<sequence length="171" mass="18945">MSMMEQAVHNKDIHVRHAAKLASLSAWSSQHVGCIFETRTDEDSLQAIDATFSKNLTASINGAPLNRDGLKQLVLTMRHSSARGLNVEWKQALDVAKDPSTNREGVFGGFYVIKGLRKRLPGSDMLAEFERHKTVTVRIESESSDPSVDSRKITHLVFVAIDVPAQPRAHL</sequence>
<evidence type="ECO:0000313" key="1">
    <source>
        <dbReference type="EMBL" id="EGO25080.1"/>
    </source>
</evidence>
<dbReference type="OrthoDB" id="2845803at2759"/>
<dbReference type="RefSeq" id="XP_007319099.1">
    <property type="nucleotide sequence ID" value="XM_007319037.1"/>
</dbReference>
<dbReference type="KEGG" id="sla:SERLADRAFT_491638"/>
<reference evidence="1" key="1">
    <citation type="submission" date="2011-04" db="EMBL/GenBank/DDBJ databases">
        <title>Evolution of plant cell wall degrading machinery underlies the functional diversity of forest fungi.</title>
        <authorList>
            <consortium name="US DOE Joint Genome Institute (JGI-PGF)"/>
            <person name="Eastwood D.C."/>
            <person name="Floudas D."/>
            <person name="Binder M."/>
            <person name="Majcherczyk A."/>
            <person name="Schneider P."/>
            <person name="Aerts A."/>
            <person name="Asiegbu F.O."/>
            <person name="Baker S.E."/>
            <person name="Barry K."/>
            <person name="Bendiksby M."/>
            <person name="Blumentritt M."/>
            <person name="Coutinho P.M."/>
            <person name="Cullen D."/>
            <person name="Cullen D."/>
            <person name="Gathman A."/>
            <person name="Goodell B."/>
            <person name="Henrissat B."/>
            <person name="Ihrmark K."/>
            <person name="Kauserud H."/>
            <person name="Kohler A."/>
            <person name="LaButti K."/>
            <person name="Lapidus A."/>
            <person name="Lavin J.L."/>
            <person name="Lee Y.-H."/>
            <person name="Lindquist E."/>
            <person name="Lilly W."/>
            <person name="Lucas S."/>
            <person name="Morin E."/>
            <person name="Murat C."/>
            <person name="Oguiza J.A."/>
            <person name="Park J."/>
            <person name="Pisabarro A.G."/>
            <person name="Riley R."/>
            <person name="Rosling A."/>
            <person name="Salamov A."/>
            <person name="Schmidt O."/>
            <person name="Schmutz J."/>
            <person name="Skrede I."/>
            <person name="Stenlid J."/>
            <person name="Wiebenga A."/>
            <person name="Xie X."/>
            <person name="Kues U."/>
            <person name="Hibbett D.S."/>
            <person name="Hoffmeister D."/>
            <person name="Hogberg N."/>
            <person name="Martin F."/>
            <person name="Grigoriev I.V."/>
            <person name="Watkinson S.C."/>
        </authorList>
    </citation>
    <scope>NUCLEOTIDE SEQUENCE</scope>
    <source>
        <strain evidence="1">S7.9</strain>
    </source>
</reference>
<dbReference type="AlphaFoldDB" id="F8NWR8"/>
<dbReference type="HOGENOM" id="CLU_117778_0_0_1"/>
<dbReference type="Proteomes" id="UP000008064">
    <property type="component" value="Unassembled WGS sequence"/>
</dbReference>
<dbReference type="EMBL" id="GL945434">
    <property type="protein sequence ID" value="EGO25080.1"/>
    <property type="molecule type" value="Genomic_DNA"/>
</dbReference>
<name>F8NWR8_SERL9</name>
<accession>F8NWR8</accession>
<organism>
    <name type="scientific">Serpula lacrymans var. lacrymans (strain S7.9)</name>
    <name type="common">Dry rot fungus</name>
    <dbReference type="NCBI Taxonomy" id="578457"/>
    <lineage>
        <taxon>Eukaryota</taxon>
        <taxon>Fungi</taxon>
        <taxon>Dikarya</taxon>
        <taxon>Basidiomycota</taxon>
        <taxon>Agaricomycotina</taxon>
        <taxon>Agaricomycetes</taxon>
        <taxon>Agaricomycetidae</taxon>
        <taxon>Boletales</taxon>
        <taxon>Coniophorineae</taxon>
        <taxon>Serpulaceae</taxon>
        <taxon>Serpula</taxon>
    </lineage>
</organism>
<protein>
    <submittedName>
        <fullName evidence="1">Uncharacterized protein</fullName>
    </submittedName>
</protein>
<gene>
    <name evidence="1" type="ORF">SERLADRAFT_491638</name>
</gene>
<dbReference type="GeneID" id="18821714"/>
<proteinExistence type="predicted"/>